<evidence type="ECO:0000256" key="16">
    <source>
        <dbReference type="ARBA" id="ARBA00038904"/>
    </source>
</evidence>
<feature type="transmembrane region" description="Helical" evidence="18">
    <location>
        <begin position="429"/>
        <end position="452"/>
    </location>
</feature>
<keyword evidence="7 18" id="KW-0547">Nucleotide-binding</keyword>
<evidence type="ECO:0000256" key="17">
    <source>
        <dbReference type="ARBA" id="ARBA00047424"/>
    </source>
</evidence>
<dbReference type="InterPro" id="IPR044492">
    <property type="entry name" value="P_typ_ATPase_HD_dom"/>
</dbReference>
<dbReference type="PRINTS" id="PR00943">
    <property type="entry name" value="CUATPASE"/>
</dbReference>
<dbReference type="GO" id="GO:0005507">
    <property type="term" value="F:copper ion binding"/>
    <property type="evidence" value="ECO:0007669"/>
    <property type="project" value="InterPro"/>
</dbReference>
<proteinExistence type="inferred from homology"/>
<dbReference type="NCBIfam" id="TIGR01511">
    <property type="entry name" value="ATPase-IB1_Cu"/>
    <property type="match status" value="1"/>
</dbReference>
<keyword evidence="3" id="KW-0813">Transport</keyword>
<dbReference type="SFLD" id="SFLDG00002">
    <property type="entry name" value="C1.7:_P-type_atpase_like"/>
    <property type="match status" value="1"/>
</dbReference>
<keyword evidence="11" id="KW-1278">Translocase</keyword>
<dbReference type="GO" id="GO:0005524">
    <property type="term" value="F:ATP binding"/>
    <property type="evidence" value="ECO:0007669"/>
    <property type="project" value="UniProtKB-UniRule"/>
</dbReference>
<dbReference type="InterPro" id="IPR023214">
    <property type="entry name" value="HAD_sf"/>
</dbReference>
<dbReference type="SFLD" id="SFLDF00027">
    <property type="entry name" value="p-type_atpase"/>
    <property type="match status" value="1"/>
</dbReference>
<feature type="transmembrane region" description="Helical" evidence="18">
    <location>
        <begin position="458"/>
        <end position="477"/>
    </location>
</feature>
<feature type="transmembrane region" description="Helical" evidence="18">
    <location>
        <begin position="805"/>
        <end position="822"/>
    </location>
</feature>
<feature type="transmembrane region" description="Helical" evidence="18">
    <location>
        <begin position="277"/>
        <end position="295"/>
    </location>
</feature>
<dbReference type="RefSeq" id="WP_106683780.1">
    <property type="nucleotide sequence ID" value="NZ_CP027667.1"/>
</dbReference>
<dbReference type="InterPro" id="IPR001757">
    <property type="entry name" value="P_typ_ATPase"/>
</dbReference>
<dbReference type="Gene3D" id="3.40.1110.10">
    <property type="entry name" value="Calcium-transporting ATPase, cytoplasmic domain N"/>
    <property type="match status" value="1"/>
</dbReference>
<keyword evidence="6" id="KW-0677">Repeat</keyword>
<dbReference type="PROSITE" id="PS00154">
    <property type="entry name" value="ATPASE_E1_E2"/>
    <property type="match status" value="1"/>
</dbReference>
<organism evidence="20 21">
    <name type="scientific">Melaminivora suipulveris</name>
    <dbReference type="NCBI Taxonomy" id="2109913"/>
    <lineage>
        <taxon>Bacteria</taxon>
        <taxon>Pseudomonadati</taxon>
        <taxon>Pseudomonadota</taxon>
        <taxon>Betaproteobacteria</taxon>
        <taxon>Burkholderiales</taxon>
        <taxon>Comamonadaceae</taxon>
        <taxon>Melaminivora</taxon>
    </lineage>
</organism>
<evidence type="ECO:0000256" key="11">
    <source>
        <dbReference type="ARBA" id="ARBA00022967"/>
    </source>
</evidence>
<keyword evidence="21" id="KW-1185">Reference proteome</keyword>
<dbReference type="InterPro" id="IPR006121">
    <property type="entry name" value="HMA_dom"/>
</dbReference>
<keyword evidence="9 18" id="KW-0067">ATP-binding</keyword>
<keyword evidence="18" id="KW-1003">Cell membrane</keyword>
<dbReference type="FunFam" id="3.30.70.100:FF:000005">
    <property type="entry name" value="Copper-exporting P-type ATPase A"/>
    <property type="match status" value="2"/>
</dbReference>
<dbReference type="Pfam" id="PF00403">
    <property type="entry name" value="HMA"/>
    <property type="match status" value="2"/>
</dbReference>
<evidence type="ECO:0000256" key="9">
    <source>
        <dbReference type="ARBA" id="ARBA00022840"/>
    </source>
</evidence>
<evidence type="ECO:0000313" key="20">
    <source>
        <dbReference type="EMBL" id="AVO49347.1"/>
    </source>
</evidence>
<dbReference type="GO" id="GO:0005886">
    <property type="term" value="C:plasma membrane"/>
    <property type="evidence" value="ECO:0007669"/>
    <property type="project" value="UniProtKB-SubCell"/>
</dbReference>
<dbReference type="InterPro" id="IPR036412">
    <property type="entry name" value="HAD-like_sf"/>
</dbReference>
<dbReference type="InterPro" id="IPR059000">
    <property type="entry name" value="ATPase_P-type_domA"/>
</dbReference>
<evidence type="ECO:0000256" key="7">
    <source>
        <dbReference type="ARBA" id="ARBA00022741"/>
    </source>
</evidence>
<dbReference type="PANTHER" id="PTHR43520:SF8">
    <property type="entry name" value="P-TYPE CU(+) TRANSPORTER"/>
    <property type="match status" value="1"/>
</dbReference>
<keyword evidence="12 18" id="KW-1133">Transmembrane helix</keyword>
<keyword evidence="8" id="KW-0187">Copper transport</keyword>
<gene>
    <name evidence="20" type="ORF">C6568_08765</name>
</gene>
<dbReference type="GO" id="GO:0016887">
    <property type="term" value="F:ATP hydrolysis activity"/>
    <property type="evidence" value="ECO:0007669"/>
    <property type="project" value="InterPro"/>
</dbReference>
<dbReference type="PANTHER" id="PTHR43520">
    <property type="entry name" value="ATP7, ISOFORM B"/>
    <property type="match status" value="1"/>
</dbReference>
<feature type="transmembrane region" description="Helical" evidence="18">
    <location>
        <begin position="245"/>
        <end position="265"/>
    </location>
</feature>
<evidence type="ECO:0000256" key="14">
    <source>
        <dbReference type="ARBA" id="ARBA00023065"/>
    </source>
</evidence>
<comment type="similarity">
    <text evidence="2 18">Belongs to the cation transport ATPase (P-type) (TC 3.A.3) family. Type IB subfamily.</text>
</comment>
<dbReference type="OrthoDB" id="8552908at2"/>
<protein>
    <recommendedName>
        <fullName evidence="16">P-type Cu(2+) transporter</fullName>
        <ecNumber evidence="16">7.2.2.9</ecNumber>
    </recommendedName>
</protein>
<evidence type="ECO:0000256" key="12">
    <source>
        <dbReference type="ARBA" id="ARBA00022989"/>
    </source>
</evidence>
<comment type="subcellular location">
    <subcellularLocation>
        <location evidence="18">Cell membrane</location>
    </subcellularLocation>
    <subcellularLocation>
        <location evidence="1">Endomembrane system</location>
        <topology evidence="1">Multi-pass membrane protein</topology>
    </subcellularLocation>
</comment>
<keyword evidence="13" id="KW-0186">Copper</keyword>
<dbReference type="InterPro" id="IPR036163">
    <property type="entry name" value="HMA_dom_sf"/>
</dbReference>
<evidence type="ECO:0000256" key="15">
    <source>
        <dbReference type="ARBA" id="ARBA00023136"/>
    </source>
</evidence>
<feature type="transmembrane region" description="Helical" evidence="18">
    <location>
        <begin position="181"/>
        <end position="202"/>
    </location>
</feature>
<evidence type="ECO:0000256" key="6">
    <source>
        <dbReference type="ARBA" id="ARBA00022737"/>
    </source>
</evidence>
<dbReference type="InterPro" id="IPR027256">
    <property type="entry name" value="P-typ_ATPase_IB"/>
</dbReference>
<dbReference type="FunFam" id="2.70.150.10:FF:000002">
    <property type="entry name" value="Copper-transporting ATPase 1, putative"/>
    <property type="match status" value="1"/>
</dbReference>
<dbReference type="Proteomes" id="UP000237925">
    <property type="component" value="Chromosome"/>
</dbReference>
<dbReference type="NCBIfam" id="TIGR01525">
    <property type="entry name" value="ATPase-IB_hvy"/>
    <property type="match status" value="1"/>
</dbReference>
<dbReference type="CDD" id="cd02094">
    <property type="entry name" value="P-type_ATPase_Cu-like"/>
    <property type="match status" value="1"/>
</dbReference>
<dbReference type="InterPro" id="IPR006122">
    <property type="entry name" value="HMA_Cu_ion-bd"/>
</dbReference>
<sequence length="827" mass="85934">MTDTVTASAHPSAAATGATLDLGVGGMTCATCVGRVERALRKLPGVQDATVNLATESARITYDAQASPDMPEIARRAVQDAGYEALGAAQPPPAGFDATLDLGVGGMTCATCVGRVERALRKVPGVREASVNLATESVHVTYDASQAPDVPQLGRRAIRNAGYEPRDLAAAQAEELDASPWAGFMPVALGLVLSAPLVLPMFGDLLGKHWMLPAWAQFLLATPVQFILGARFYRAGWHAAKALTGNMDLLVALGTSAGYGLSLWLWATAAPGEVPHLYFEASAVVITLVLLGKWLEARAKRQTTAAIRALHALRPDVAHLLGRDGEVDVPIAEILAGDRLVVRPGERIPLDGTVVEGHTQVDESMLTGEPLPVTREAGGKLTGGSINGEGRLVMEVTAVGAETVLARIIRLVEDAQAAKAPIQRLVDQVAAVFVPVVLVIALLTLAGWLLAGSGTETALIRAVAVLVIACPCALGLATPAAIMAGTGVAAQHGVLIKDAEALETAHRVDTVAFDKTGTLTVGQPRLTAFHVEQGEDEAALLTAVAGVQSGSEHPLARAVLQAAQERGLTPPEASAVRAVPGRGTEGQVRGAQWLIGSLRWMQELNAPLGTLQRRAEELQQQGATVSALAEAQPQGAPVVRALLAFGDEPKPGARDALARLKERGVRCVMISGDNRGAAEAMARRLGLDPDAGEVMAEVLPDGKADAVRQLQKGGHVVAMVGDGVNDAPALAAADVGMAMGNGTDVAMHAAGITLMRGDPALVAAALDISHRTVIKIRQNLFWAFIYNVAGIPLAALGYLSPVVAGAAMAMSSVSVMTNALLLKRWRG</sequence>
<evidence type="ECO:0000256" key="13">
    <source>
        <dbReference type="ARBA" id="ARBA00023008"/>
    </source>
</evidence>
<dbReference type="SUPFAM" id="SSF81665">
    <property type="entry name" value="Calcium ATPase, transmembrane domain M"/>
    <property type="match status" value="1"/>
</dbReference>
<evidence type="ECO:0000256" key="3">
    <source>
        <dbReference type="ARBA" id="ARBA00022448"/>
    </source>
</evidence>
<dbReference type="GO" id="GO:0012505">
    <property type="term" value="C:endomembrane system"/>
    <property type="evidence" value="ECO:0007669"/>
    <property type="project" value="UniProtKB-SubCell"/>
</dbReference>
<dbReference type="GO" id="GO:0055070">
    <property type="term" value="P:copper ion homeostasis"/>
    <property type="evidence" value="ECO:0007669"/>
    <property type="project" value="TreeGrafter"/>
</dbReference>
<accession>A0A2R3QCF6</accession>
<reference evidence="20 21" key="1">
    <citation type="submission" date="2018-03" db="EMBL/GenBank/DDBJ databases">
        <title>Genome sequencing of Melaminivora sp.</title>
        <authorList>
            <person name="Kim S.-J."/>
            <person name="Heo J."/>
            <person name="Ahn J.-H."/>
            <person name="Kwon S.-W."/>
        </authorList>
    </citation>
    <scope>NUCLEOTIDE SEQUENCE [LARGE SCALE GENOMIC DNA]</scope>
    <source>
        <strain evidence="20 21">SC2-9</strain>
    </source>
</reference>
<dbReference type="SUPFAM" id="SSF55008">
    <property type="entry name" value="HMA, heavy metal-associated domain"/>
    <property type="match status" value="2"/>
</dbReference>
<dbReference type="NCBIfam" id="TIGR01494">
    <property type="entry name" value="ATPase_P-type"/>
    <property type="match status" value="1"/>
</dbReference>
<dbReference type="PROSITE" id="PS01047">
    <property type="entry name" value="HMA_1"/>
    <property type="match status" value="2"/>
</dbReference>
<feature type="domain" description="HMA" evidence="19">
    <location>
        <begin position="18"/>
        <end position="86"/>
    </location>
</feature>
<dbReference type="EC" id="7.2.2.9" evidence="16"/>
<dbReference type="CDD" id="cd00371">
    <property type="entry name" value="HMA"/>
    <property type="match status" value="2"/>
</dbReference>
<dbReference type="Gene3D" id="3.30.70.100">
    <property type="match status" value="2"/>
</dbReference>
<evidence type="ECO:0000256" key="5">
    <source>
        <dbReference type="ARBA" id="ARBA00022723"/>
    </source>
</evidence>
<dbReference type="Gene3D" id="3.40.50.1000">
    <property type="entry name" value="HAD superfamily/HAD-like"/>
    <property type="match status" value="1"/>
</dbReference>
<dbReference type="InterPro" id="IPR023298">
    <property type="entry name" value="ATPase_P-typ_TM_dom_sf"/>
</dbReference>
<feature type="transmembrane region" description="Helical" evidence="18">
    <location>
        <begin position="780"/>
        <end position="799"/>
    </location>
</feature>
<evidence type="ECO:0000313" key="21">
    <source>
        <dbReference type="Proteomes" id="UP000237925"/>
    </source>
</evidence>
<dbReference type="PRINTS" id="PR00942">
    <property type="entry name" value="CUATPASEI"/>
</dbReference>
<dbReference type="PROSITE" id="PS50846">
    <property type="entry name" value="HMA_2"/>
    <property type="match status" value="2"/>
</dbReference>
<evidence type="ECO:0000256" key="1">
    <source>
        <dbReference type="ARBA" id="ARBA00004127"/>
    </source>
</evidence>
<dbReference type="PRINTS" id="PR00119">
    <property type="entry name" value="CATATPASE"/>
</dbReference>
<feature type="transmembrane region" description="Helical" evidence="18">
    <location>
        <begin position="214"/>
        <end position="233"/>
    </location>
</feature>
<dbReference type="SUPFAM" id="SSF56784">
    <property type="entry name" value="HAD-like"/>
    <property type="match status" value="1"/>
</dbReference>
<dbReference type="KEGG" id="mela:C6568_08765"/>
<evidence type="ECO:0000256" key="18">
    <source>
        <dbReference type="RuleBase" id="RU362081"/>
    </source>
</evidence>
<dbReference type="GO" id="GO:0043682">
    <property type="term" value="F:P-type divalent copper transporter activity"/>
    <property type="evidence" value="ECO:0007669"/>
    <property type="project" value="UniProtKB-EC"/>
</dbReference>
<dbReference type="AlphaFoldDB" id="A0A2R3QCF6"/>
<dbReference type="InterPro" id="IPR018303">
    <property type="entry name" value="ATPase_P-typ_P_site"/>
</dbReference>
<keyword evidence="14" id="KW-0406">Ion transport</keyword>
<dbReference type="InterPro" id="IPR023299">
    <property type="entry name" value="ATPase_P-typ_cyto_dom_N"/>
</dbReference>
<dbReference type="SUPFAM" id="SSF81653">
    <property type="entry name" value="Calcium ATPase, transduction domain A"/>
    <property type="match status" value="1"/>
</dbReference>
<evidence type="ECO:0000256" key="8">
    <source>
        <dbReference type="ARBA" id="ARBA00022796"/>
    </source>
</evidence>
<dbReference type="Pfam" id="PF00122">
    <property type="entry name" value="E1-E2_ATPase"/>
    <property type="match status" value="1"/>
</dbReference>
<dbReference type="SFLD" id="SFLDS00003">
    <property type="entry name" value="Haloacid_Dehalogenase"/>
    <property type="match status" value="1"/>
</dbReference>
<keyword evidence="5 18" id="KW-0479">Metal-binding</keyword>
<evidence type="ECO:0000256" key="4">
    <source>
        <dbReference type="ARBA" id="ARBA00022692"/>
    </source>
</evidence>
<dbReference type="EMBL" id="CP027667">
    <property type="protein sequence ID" value="AVO49347.1"/>
    <property type="molecule type" value="Genomic_DNA"/>
</dbReference>
<keyword evidence="15 18" id="KW-0472">Membrane</keyword>
<dbReference type="Pfam" id="PF00702">
    <property type="entry name" value="Hydrolase"/>
    <property type="match status" value="1"/>
</dbReference>
<evidence type="ECO:0000256" key="10">
    <source>
        <dbReference type="ARBA" id="ARBA00022842"/>
    </source>
</evidence>
<comment type="catalytic activity">
    <reaction evidence="17">
        <text>Cu(2+)(in) + ATP + H2O = Cu(2+)(out) + ADP + phosphate + H(+)</text>
        <dbReference type="Rhea" id="RHEA:10376"/>
        <dbReference type="ChEBI" id="CHEBI:15377"/>
        <dbReference type="ChEBI" id="CHEBI:15378"/>
        <dbReference type="ChEBI" id="CHEBI:29036"/>
        <dbReference type="ChEBI" id="CHEBI:30616"/>
        <dbReference type="ChEBI" id="CHEBI:43474"/>
        <dbReference type="ChEBI" id="CHEBI:456216"/>
        <dbReference type="EC" id="7.2.2.9"/>
    </reaction>
</comment>
<evidence type="ECO:0000259" key="19">
    <source>
        <dbReference type="PROSITE" id="PS50846"/>
    </source>
</evidence>
<dbReference type="InterPro" id="IPR008250">
    <property type="entry name" value="ATPase_P-typ_transduc_dom_A_sf"/>
</dbReference>
<dbReference type="Gene3D" id="2.70.150.10">
    <property type="entry name" value="Calcium-transporting ATPase, cytoplasmic transduction domain A"/>
    <property type="match status" value="1"/>
</dbReference>
<keyword evidence="10" id="KW-0460">Magnesium</keyword>
<keyword evidence="4 18" id="KW-0812">Transmembrane</keyword>
<name>A0A2R3QCF6_9BURK</name>
<feature type="domain" description="HMA" evidence="19">
    <location>
        <begin position="98"/>
        <end position="166"/>
    </location>
</feature>
<dbReference type="InterPro" id="IPR017969">
    <property type="entry name" value="Heavy-metal-associated_CS"/>
</dbReference>
<evidence type="ECO:0000256" key="2">
    <source>
        <dbReference type="ARBA" id="ARBA00006024"/>
    </source>
</evidence>
<dbReference type="NCBIfam" id="TIGR00003">
    <property type="entry name" value="copper ion binding protein"/>
    <property type="match status" value="2"/>
</dbReference>